<organism evidence="1 2">
    <name type="scientific">Photobacterium leiognathi subsp. mandapamensis</name>
    <name type="common">Photobacterium mandapamensis</name>
    <dbReference type="NCBI Taxonomy" id="48408"/>
    <lineage>
        <taxon>Bacteria</taxon>
        <taxon>Pseudomonadati</taxon>
        <taxon>Pseudomonadota</taxon>
        <taxon>Gammaproteobacteria</taxon>
        <taxon>Vibrionales</taxon>
        <taxon>Vibrionaceae</taxon>
        <taxon>Photobacterium</taxon>
    </lineage>
</organism>
<gene>
    <name evidence="1" type="ORF">C0W93_03830</name>
</gene>
<protein>
    <submittedName>
        <fullName evidence="1">Uncharacterized protein</fullName>
    </submittedName>
</protein>
<name>A0A2T3KYG7_PHOLD</name>
<evidence type="ECO:0000313" key="1">
    <source>
        <dbReference type="EMBL" id="PSV12851.1"/>
    </source>
</evidence>
<accession>A0A2T3KYG7</accession>
<dbReference type="GeneID" id="99741844"/>
<dbReference type="Proteomes" id="UP000240530">
    <property type="component" value="Unassembled WGS sequence"/>
</dbReference>
<sequence length="68" mass="7543">MKLDFSQLNKQSKRSFGDQQAMIKKVMQGKAVNCTECGQPLFLVTPEQSDVPGIACKKGCTHIHLDFS</sequence>
<comment type="caution">
    <text evidence="1">The sequence shown here is derived from an EMBL/GenBank/DDBJ whole genome shotgun (WGS) entry which is preliminary data.</text>
</comment>
<reference evidence="1 2" key="1">
    <citation type="submission" date="2018-03" db="EMBL/GenBank/DDBJ databases">
        <title>Whole genome sequencing of Histamine producing bacteria.</title>
        <authorList>
            <person name="Butler K."/>
        </authorList>
    </citation>
    <scope>NUCLEOTIDE SEQUENCE [LARGE SCALE GENOMIC DNA]</scope>
    <source>
        <strain evidence="1 2">Res.4.1</strain>
    </source>
</reference>
<dbReference type="EMBL" id="PYNS01000002">
    <property type="protein sequence ID" value="PSV12851.1"/>
    <property type="molecule type" value="Genomic_DNA"/>
</dbReference>
<proteinExistence type="predicted"/>
<dbReference type="AlphaFoldDB" id="A0A2T3KYG7"/>
<dbReference type="RefSeq" id="WP_008987417.1">
    <property type="nucleotide sequence ID" value="NZ_CP131572.1"/>
</dbReference>
<evidence type="ECO:0000313" key="2">
    <source>
        <dbReference type="Proteomes" id="UP000240530"/>
    </source>
</evidence>